<proteinExistence type="inferred from homology"/>
<dbReference type="Proteomes" id="UP000492821">
    <property type="component" value="Unassembled WGS sequence"/>
</dbReference>
<dbReference type="GO" id="GO:0003677">
    <property type="term" value="F:DNA binding"/>
    <property type="evidence" value="ECO:0007669"/>
    <property type="project" value="UniProtKB-KW"/>
</dbReference>
<evidence type="ECO:0000256" key="2">
    <source>
        <dbReference type="ARBA" id="ARBA00023125"/>
    </source>
</evidence>
<dbReference type="PANTHER" id="PTHR10126">
    <property type="entry name" value="TATA-BOX BINDING PROTEIN"/>
    <property type="match status" value="1"/>
</dbReference>
<comment type="similarity">
    <text evidence="1">Belongs to the TBP family.</text>
</comment>
<protein>
    <submittedName>
        <fullName evidence="5">TATA box-binding protein-like 1</fullName>
    </submittedName>
</protein>
<keyword evidence="3" id="KW-0804">Transcription</keyword>
<reference evidence="4" key="1">
    <citation type="journal article" date="2013" name="Genetics">
        <title>The draft genome and transcriptome of Panagrellus redivivus are shaped by the harsh demands of a free-living lifestyle.</title>
        <authorList>
            <person name="Srinivasan J."/>
            <person name="Dillman A.R."/>
            <person name="Macchietto M.G."/>
            <person name="Heikkinen L."/>
            <person name="Lakso M."/>
            <person name="Fracchia K.M."/>
            <person name="Antoshechkin I."/>
            <person name="Mortazavi A."/>
            <person name="Wong G."/>
            <person name="Sternberg P.W."/>
        </authorList>
    </citation>
    <scope>NUCLEOTIDE SEQUENCE [LARGE SCALE GENOMIC DNA]</scope>
    <source>
        <strain evidence="4">MT8872</strain>
    </source>
</reference>
<sequence>MDVAAYQSATTVQPNQHAGGNVAVNGADNVTEGEPMAAVHGAPSTWQGGHYGHPVPYPYGSSYYGAGYAGGDAAAAYHWHQAQYYHRYNQMMYHHQMYSSAMTMPMTAHHHHYQLPHHSQQQVEVQKRHSNSNEYAPNPSHMYDFNDIYRAMNPALYTSQQSAPGQTVATIPTSLSTKFNIREFSIRNVVCNFSLPMHIDLHKFATSVWNCVFYPNTTVLTKAMRKPRSHVRVYSSGKVYIVGCKSETESRVASRKIGRQIQKAMGYRNEQIFMQNHRISNILATCKLPFGIMIQEMARRYPKECEYEPELTVGAVWRSQEPRAVMRIHTTGTISVTGGLLHLSISPSKPSFFPATSEAGVIAAIEKIYPIVAEFRCDPNVEQMAKIVSKDSRKRAYRSQSVKDVEIDPVFFVKRKRGRNACAVQLKEDEYNELVECPEFFDVEGDFEI</sequence>
<dbReference type="InterPro" id="IPR000814">
    <property type="entry name" value="TBP"/>
</dbReference>
<dbReference type="AlphaFoldDB" id="A0A7E4V0X6"/>
<name>A0A7E4V0X6_PANRE</name>
<keyword evidence="2" id="KW-0238">DNA-binding</keyword>
<dbReference type="PRINTS" id="PR00686">
    <property type="entry name" value="TIFACTORIID"/>
</dbReference>
<evidence type="ECO:0000256" key="3">
    <source>
        <dbReference type="ARBA" id="ARBA00023163"/>
    </source>
</evidence>
<keyword evidence="4" id="KW-1185">Reference proteome</keyword>
<dbReference type="WBParaSite" id="Pan_g15168.t3">
    <property type="protein sequence ID" value="Pan_g15168.t3"/>
    <property type="gene ID" value="Pan_g15168"/>
</dbReference>
<accession>A0A7E4V0X6</accession>
<evidence type="ECO:0000313" key="5">
    <source>
        <dbReference type="WBParaSite" id="Pan_g15168.t3"/>
    </source>
</evidence>
<evidence type="ECO:0000256" key="1">
    <source>
        <dbReference type="ARBA" id="ARBA00005560"/>
    </source>
</evidence>
<dbReference type="GO" id="GO:0006352">
    <property type="term" value="P:DNA-templated transcription initiation"/>
    <property type="evidence" value="ECO:0007669"/>
    <property type="project" value="InterPro"/>
</dbReference>
<organism evidence="4 5">
    <name type="scientific">Panagrellus redivivus</name>
    <name type="common">Microworm</name>
    <dbReference type="NCBI Taxonomy" id="6233"/>
    <lineage>
        <taxon>Eukaryota</taxon>
        <taxon>Metazoa</taxon>
        <taxon>Ecdysozoa</taxon>
        <taxon>Nematoda</taxon>
        <taxon>Chromadorea</taxon>
        <taxon>Rhabditida</taxon>
        <taxon>Tylenchina</taxon>
        <taxon>Panagrolaimomorpha</taxon>
        <taxon>Panagrolaimoidea</taxon>
        <taxon>Panagrolaimidae</taxon>
        <taxon>Panagrellus</taxon>
    </lineage>
</organism>
<dbReference type="Gene3D" id="3.30.310.10">
    <property type="entry name" value="TATA-Binding Protein"/>
    <property type="match status" value="2"/>
</dbReference>
<reference evidence="5" key="2">
    <citation type="submission" date="2020-10" db="UniProtKB">
        <authorList>
            <consortium name="WormBaseParasite"/>
        </authorList>
    </citation>
    <scope>IDENTIFICATION</scope>
</reference>
<dbReference type="InterPro" id="IPR012295">
    <property type="entry name" value="TBP_dom_sf"/>
</dbReference>
<dbReference type="Pfam" id="PF00352">
    <property type="entry name" value="TBP"/>
    <property type="match status" value="2"/>
</dbReference>
<dbReference type="SUPFAM" id="SSF55945">
    <property type="entry name" value="TATA-box binding protein-like"/>
    <property type="match status" value="2"/>
</dbReference>
<evidence type="ECO:0000313" key="4">
    <source>
        <dbReference type="Proteomes" id="UP000492821"/>
    </source>
</evidence>